<keyword evidence="1" id="KW-0812">Transmembrane</keyword>
<dbReference type="InterPro" id="IPR019935">
    <property type="entry name" value="CHP03546"/>
</dbReference>
<reference evidence="2" key="1">
    <citation type="submission" date="2021-04" db="EMBL/GenBank/DDBJ databases">
        <authorList>
            <person name="Postec A."/>
        </authorList>
    </citation>
    <scope>NUCLEOTIDE SEQUENCE</scope>
    <source>
        <strain evidence="2">F1F22</strain>
    </source>
</reference>
<evidence type="ECO:0000313" key="3">
    <source>
        <dbReference type="Proteomes" id="UP001056539"/>
    </source>
</evidence>
<organism evidence="2 3">
    <name type="scientific">Thermospira aquatica</name>
    <dbReference type="NCBI Taxonomy" id="2828656"/>
    <lineage>
        <taxon>Bacteria</taxon>
        <taxon>Pseudomonadati</taxon>
        <taxon>Spirochaetota</taxon>
        <taxon>Spirochaetia</taxon>
        <taxon>Brevinematales</taxon>
        <taxon>Thermospiraceae</taxon>
        <taxon>Thermospira</taxon>
    </lineage>
</organism>
<protein>
    <submittedName>
        <fullName evidence="2">TIGR03546 family protein</fullName>
    </submittedName>
</protein>
<feature type="transmembrane region" description="Helical" evidence="1">
    <location>
        <begin position="41"/>
        <end position="66"/>
    </location>
</feature>
<keyword evidence="1" id="KW-1133">Transmembrane helix</keyword>
<dbReference type="Proteomes" id="UP001056539">
    <property type="component" value="Chromosome"/>
</dbReference>
<keyword evidence="3" id="KW-1185">Reference proteome</keyword>
<gene>
    <name evidence="2" type="ORF">KDW03_05670</name>
</gene>
<dbReference type="NCBIfam" id="TIGR03546">
    <property type="entry name" value="TIGR03546 family protein"/>
    <property type="match status" value="1"/>
</dbReference>
<dbReference type="AlphaFoldDB" id="A0AAX3BG55"/>
<keyword evidence="1" id="KW-0472">Membrane</keyword>
<reference evidence="2" key="2">
    <citation type="submission" date="2022-06" db="EMBL/GenBank/DDBJ databases">
        <title>Thermospira aquatica gen. nov., sp. nov.</title>
        <authorList>
            <person name="Ben Ali Gam Z."/>
            <person name="Labat M."/>
        </authorList>
    </citation>
    <scope>NUCLEOTIDE SEQUENCE</scope>
    <source>
        <strain evidence="2">F1F22</strain>
    </source>
</reference>
<accession>A0AAX3BG55</accession>
<dbReference type="RefSeq" id="WP_271436416.1">
    <property type="nucleotide sequence ID" value="NZ_CP073355.1"/>
</dbReference>
<evidence type="ECO:0000313" key="2">
    <source>
        <dbReference type="EMBL" id="URA11284.1"/>
    </source>
</evidence>
<feature type="transmembrane region" description="Helical" evidence="1">
    <location>
        <begin position="115"/>
        <end position="136"/>
    </location>
</feature>
<name>A0AAX3BG55_9SPIR</name>
<proteinExistence type="predicted"/>
<evidence type="ECO:0000256" key="1">
    <source>
        <dbReference type="SAM" id="Phobius"/>
    </source>
</evidence>
<sequence length="181" mass="20547">MIVVNWLIKIFKALNSNQHPLEIAEGIGFGILLALIPSNNLLWWMVFLISFFLTIHQGMMIVVMAIGKLFMPFVDPMLDTLGYALLTVSALEDFYDSFFNMPLVPLLKLHNTVVMGGFALGVLLYFPILFVMVPVVRGYRKFVREKIVQSKWFKAFTSTPLVAGLMKIYKSTTLISSKFKS</sequence>
<dbReference type="KEGG" id="taqu:KDW03_05670"/>
<dbReference type="EMBL" id="CP073355">
    <property type="protein sequence ID" value="URA11284.1"/>
    <property type="molecule type" value="Genomic_DNA"/>
</dbReference>